<keyword evidence="1" id="KW-1133">Transmembrane helix</keyword>
<keyword evidence="1" id="KW-0812">Transmembrane</keyword>
<dbReference type="EMBL" id="BLLK01000055">
    <property type="protein sequence ID" value="GFH56687.1"/>
    <property type="molecule type" value="Genomic_DNA"/>
</dbReference>
<keyword evidence="3" id="KW-1185">Reference proteome</keyword>
<evidence type="ECO:0000313" key="2">
    <source>
        <dbReference type="EMBL" id="GFH56687.1"/>
    </source>
</evidence>
<accession>A0AAD3HAI7</accession>
<dbReference type="AlphaFoldDB" id="A0AAD3HAI7"/>
<feature type="transmembrane region" description="Helical" evidence="1">
    <location>
        <begin position="50"/>
        <end position="67"/>
    </location>
</feature>
<evidence type="ECO:0000256" key="1">
    <source>
        <dbReference type="SAM" id="Phobius"/>
    </source>
</evidence>
<organism evidence="2 3">
    <name type="scientific">Chaetoceros tenuissimus</name>
    <dbReference type="NCBI Taxonomy" id="426638"/>
    <lineage>
        <taxon>Eukaryota</taxon>
        <taxon>Sar</taxon>
        <taxon>Stramenopiles</taxon>
        <taxon>Ochrophyta</taxon>
        <taxon>Bacillariophyta</taxon>
        <taxon>Coscinodiscophyceae</taxon>
        <taxon>Chaetocerotophycidae</taxon>
        <taxon>Chaetocerotales</taxon>
        <taxon>Chaetocerotaceae</taxon>
        <taxon>Chaetoceros</taxon>
    </lineage>
</organism>
<name>A0AAD3HAI7_9STRA</name>
<evidence type="ECO:0000313" key="3">
    <source>
        <dbReference type="Proteomes" id="UP001054902"/>
    </source>
</evidence>
<keyword evidence="1" id="KW-0472">Membrane</keyword>
<protein>
    <submittedName>
        <fullName evidence="2">Uncharacterized protein</fullName>
    </submittedName>
</protein>
<sequence>MMSPRAELRKVRSPMISSQGNVFSFSKRNSTTTTPGKSLTQKDASVKKAFVLKLCLVTVIFASLSILRKGKLIESYVNILGPVRLVTEFDRLRLIESKPPQKPKQRRQQVIIIIGSPALKYNVLERDLIEWSKEYKIRPYTYSLPDLNPELYSYRSGFQPFVNALKYKVLSSPRGFAKRNHTKGRIFQTLLHEFRDQFNSHWMQNKHLIIGSDALNSFESNIIRERVVNVLESIMPWNDARYSLYGSNERITAVVLYTSERVKQLKSIWKLTNSNQRFASWLTSEEGKQNLDIFSTANELKMRGANVVVMDIDDIFNRKRSISHSFACEILDLACTKDGLLQSVPNATHDFKEENDSTLFDDGDKYDAIEKILHDYDCSFGFLSKSKCSRSHGKKLSLNQLVESIRKAL</sequence>
<gene>
    <name evidence="2" type="ORF">CTEN210_13163</name>
</gene>
<dbReference type="Proteomes" id="UP001054902">
    <property type="component" value="Unassembled WGS sequence"/>
</dbReference>
<reference evidence="2 3" key="1">
    <citation type="journal article" date="2021" name="Sci. Rep.">
        <title>The genome of the diatom Chaetoceros tenuissimus carries an ancient integrated fragment of an extant virus.</title>
        <authorList>
            <person name="Hongo Y."/>
            <person name="Kimura K."/>
            <person name="Takaki Y."/>
            <person name="Yoshida Y."/>
            <person name="Baba S."/>
            <person name="Kobayashi G."/>
            <person name="Nagasaki K."/>
            <person name="Hano T."/>
            <person name="Tomaru Y."/>
        </authorList>
    </citation>
    <scope>NUCLEOTIDE SEQUENCE [LARGE SCALE GENOMIC DNA]</scope>
    <source>
        <strain evidence="2 3">NIES-3715</strain>
    </source>
</reference>
<proteinExistence type="predicted"/>
<comment type="caution">
    <text evidence="2">The sequence shown here is derived from an EMBL/GenBank/DDBJ whole genome shotgun (WGS) entry which is preliminary data.</text>
</comment>